<comment type="caution">
    <text evidence="3">The sequence shown here is derived from an EMBL/GenBank/DDBJ whole genome shotgun (WGS) entry which is preliminary data.</text>
</comment>
<dbReference type="InterPro" id="IPR001130">
    <property type="entry name" value="TatD-like"/>
</dbReference>
<protein>
    <submittedName>
        <fullName evidence="3">Uncharacterized protein</fullName>
    </submittedName>
</protein>
<dbReference type="GO" id="GO:0046872">
    <property type="term" value="F:metal ion binding"/>
    <property type="evidence" value="ECO:0007669"/>
    <property type="project" value="UniProtKB-KW"/>
</dbReference>
<evidence type="ECO:0000256" key="2">
    <source>
        <dbReference type="ARBA" id="ARBA00022801"/>
    </source>
</evidence>
<evidence type="ECO:0000256" key="1">
    <source>
        <dbReference type="ARBA" id="ARBA00022723"/>
    </source>
</evidence>
<dbReference type="PIRSF" id="PIRSF005902">
    <property type="entry name" value="DNase_TatD"/>
    <property type="match status" value="1"/>
</dbReference>
<accession>A0A0F9A4B4</accession>
<dbReference type="EMBL" id="LAZR01047960">
    <property type="protein sequence ID" value="KKK93005.1"/>
    <property type="molecule type" value="Genomic_DNA"/>
</dbReference>
<dbReference type="PANTHER" id="PTHR46124:SF3">
    <property type="entry name" value="HYDROLASE"/>
    <property type="match status" value="1"/>
</dbReference>
<dbReference type="Gene3D" id="3.20.20.140">
    <property type="entry name" value="Metal-dependent hydrolases"/>
    <property type="match status" value="1"/>
</dbReference>
<gene>
    <name evidence="3" type="ORF">LCGC14_2697200</name>
</gene>
<evidence type="ECO:0000313" key="3">
    <source>
        <dbReference type="EMBL" id="KKK93005.1"/>
    </source>
</evidence>
<reference evidence="3" key="1">
    <citation type="journal article" date="2015" name="Nature">
        <title>Complex archaea that bridge the gap between prokaryotes and eukaryotes.</title>
        <authorList>
            <person name="Spang A."/>
            <person name="Saw J.H."/>
            <person name="Jorgensen S.L."/>
            <person name="Zaremba-Niedzwiedzka K."/>
            <person name="Martijn J."/>
            <person name="Lind A.E."/>
            <person name="van Eijk R."/>
            <person name="Schleper C."/>
            <person name="Guy L."/>
            <person name="Ettema T.J."/>
        </authorList>
    </citation>
    <scope>NUCLEOTIDE SEQUENCE</scope>
</reference>
<proteinExistence type="predicted"/>
<name>A0A0F9A4B4_9ZZZZ</name>
<dbReference type="PANTHER" id="PTHR46124">
    <property type="entry name" value="D-AMINOACYL-TRNA DEACYLASE"/>
    <property type="match status" value="1"/>
</dbReference>
<dbReference type="InterPro" id="IPR018228">
    <property type="entry name" value="DNase_TatD-rel_CS"/>
</dbReference>
<dbReference type="PROSITE" id="PS01137">
    <property type="entry name" value="TATD_1"/>
    <property type="match status" value="1"/>
</dbReference>
<dbReference type="PROSITE" id="PS01090">
    <property type="entry name" value="TATD_2"/>
    <property type="match status" value="1"/>
</dbReference>
<dbReference type="AlphaFoldDB" id="A0A0F9A4B4"/>
<dbReference type="SUPFAM" id="SSF51556">
    <property type="entry name" value="Metallo-dependent hydrolases"/>
    <property type="match status" value="1"/>
</dbReference>
<sequence length="290" mass="32340">MSICIVLKLAAPFYIHRVLFTMRGVAGMPTHTIIDSHCHLDFEVFDADRQALIEHCHSLGISHFIVPGVSHRQWSKLITICADNLSLDLALGLHPMFMKQHQPSDIEALKWALTDYPAVAVGEIGLDFYDKSHDKTTQISLFTSQLELAIEFDLPVILHVRKAHDEVLKLLKQYPVKGGMVHAFSGNMQQAEHYQKRGFLFGAGGSITYPRASKTRDVFSQLAIESLLLETDSPDMPLKGQQGQRNTPKNLLTVLSTLAELRGEEESALAAASTANCQRLFNLNDRLVPQ</sequence>
<keyword evidence="2" id="KW-0378">Hydrolase</keyword>
<dbReference type="GO" id="GO:0005829">
    <property type="term" value="C:cytosol"/>
    <property type="evidence" value="ECO:0007669"/>
    <property type="project" value="TreeGrafter"/>
</dbReference>
<keyword evidence="1" id="KW-0479">Metal-binding</keyword>
<dbReference type="FunFam" id="3.20.20.140:FF:000005">
    <property type="entry name" value="TatD family hydrolase"/>
    <property type="match status" value="1"/>
</dbReference>
<dbReference type="Pfam" id="PF01026">
    <property type="entry name" value="TatD_DNase"/>
    <property type="match status" value="1"/>
</dbReference>
<dbReference type="InterPro" id="IPR032466">
    <property type="entry name" value="Metal_Hydrolase"/>
</dbReference>
<organism evidence="3">
    <name type="scientific">marine sediment metagenome</name>
    <dbReference type="NCBI Taxonomy" id="412755"/>
    <lineage>
        <taxon>unclassified sequences</taxon>
        <taxon>metagenomes</taxon>
        <taxon>ecological metagenomes</taxon>
    </lineage>
</organism>
<dbReference type="CDD" id="cd01310">
    <property type="entry name" value="TatD_DNAse"/>
    <property type="match status" value="1"/>
</dbReference>
<dbReference type="GO" id="GO:0016788">
    <property type="term" value="F:hydrolase activity, acting on ester bonds"/>
    <property type="evidence" value="ECO:0007669"/>
    <property type="project" value="InterPro"/>
</dbReference>